<dbReference type="InterPro" id="IPR029058">
    <property type="entry name" value="AB_hydrolase_fold"/>
</dbReference>
<evidence type="ECO:0000259" key="5">
    <source>
        <dbReference type="Pfam" id="PF00135"/>
    </source>
</evidence>
<evidence type="ECO:0000256" key="3">
    <source>
        <dbReference type="ARBA" id="ARBA00023157"/>
    </source>
</evidence>
<dbReference type="PRINTS" id="PR00878">
    <property type="entry name" value="CHOLNESTRASE"/>
</dbReference>
<proteinExistence type="inferred from homology"/>
<feature type="domain" description="Carboxylesterase type B" evidence="5">
    <location>
        <begin position="24"/>
        <end position="487"/>
    </location>
</feature>
<gene>
    <name evidence="6" type="ORF">R3P38DRAFT_2495759</name>
</gene>
<accession>A0AAW0E401</accession>
<dbReference type="PANTHER" id="PTHR43918:SF4">
    <property type="entry name" value="CARBOXYLIC ESTER HYDROLASE"/>
    <property type="match status" value="1"/>
</dbReference>
<dbReference type="GO" id="GO:0004104">
    <property type="term" value="F:cholinesterase activity"/>
    <property type="evidence" value="ECO:0007669"/>
    <property type="project" value="InterPro"/>
</dbReference>
<dbReference type="PROSITE" id="PS00941">
    <property type="entry name" value="CARBOXYLESTERASE_B_2"/>
    <property type="match status" value="1"/>
</dbReference>
<dbReference type="InterPro" id="IPR000997">
    <property type="entry name" value="Cholinesterase"/>
</dbReference>
<dbReference type="Proteomes" id="UP001362999">
    <property type="component" value="Unassembled WGS sequence"/>
</dbReference>
<dbReference type="EC" id="3.1.1.-" evidence="4"/>
<keyword evidence="7" id="KW-1185">Reference proteome</keyword>
<dbReference type="InterPro" id="IPR050654">
    <property type="entry name" value="AChE-related_enzymes"/>
</dbReference>
<evidence type="ECO:0000256" key="2">
    <source>
        <dbReference type="ARBA" id="ARBA00022801"/>
    </source>
</evidence>
<evidence type="ECO:0000256" key="1">
    <source>
        <dbReference type="ARBA" id="ARBA00005964"/>
    </source>
</evidence>
<dbReference type="Gene3D" id="3.40.50.1820">
    <property type="entry name" value="alpha/beta hydrolase"/>
    <property type="match status" value="1"/>
</dbReference>
<protein>
    <recommendedName>
        <fullName evidence="4">Carboxylic ester hydrolase</fullName>
        <ecNumber evidence="4">3.1.1.-</ecNumber>
    </recommendedName>
</protein>
<dbReference type="AlphaFoldDB" id="A0AAW0E401"/>
<dbReference type="InterPro" id="IPR002018">
    <property type="entry name" value="CarbesteraseB"/>
</dbReference>
<feature type="chain" id="PRO_5043092046" description="Carboxylic ester hydrolase" evidence="4">
    <location>
        <begin position="21"/>
        <end position="519"/>
    </location>
</feature>
<organism evidence="6 7">
    <name type="scientific">Favolaschia claudopus</name>
    <dbReference type="NCBI Taxonomy" id="2862362"/>
    <lineage>
        <taxon>Eukaryota</taxon>
        <taxon>Fungi</taxon>
        <taxon>Dikarya</taxon>
        <taxon>Basidiomycota</taxon>
        <taxon>Agaricomycotina</taxon>
        <taxon>Agaricomycetes</taxon>
        <taxon>Agaricomycetidae</taxon>
        <taxon>Agaricales</taxon>
        <taxon>Marasmiineae</taxon>
        <taxon>Mycenaceae</taxon>
        <taxon>Favolaschia</taxon>
    </lineage>
</organism>
<dbReference type="PROSITE" id="PS00122">
    <property type="entry name" value="CARBOXYLESTERASE_B_1"/>
    <property type="match status" value="1"/>
</dbReference>
<keyword evidence="4" id="KW-0732">Signal</keyword>
<feature type="signal peptide" evidence="4">
    <location>
        <begin position="1"/>
        <end position="20"/>
    </location>
</feature>
<dbReference type="InterPro" id="IPR019826">
    <property type="entry name" value="Carboxylesterase_B_AS"/>
</dbReference>
<name>A0AAW0E401_9AGAR</name>
<comment type="caution">
    <text evidence="6">The sequence shown here is derived from an EMBL/GenBank/DDBJ whole genome shotgun (WGS) entry which is preliminary data.</text>
</comment>
<dbReference type="InterPro" id="IPR019819">
    <property type="entry name" value="Carboxylesterase_B_CS"/>
</dbReference>
<keyword evidence="3" id="KW-1015">Disulfide bond</keyword>
<dbReference type="EMBL" id="JAWWNJ010000003">
    <property type="protein sequence ID" value="KAK7059761.1"/>
    <property type="molecule type" value="Genomic_DNA"/>
</dbReference>
<evidence type="ECO:0000313" key="6">
    <source>
        <dbReference type="EMBL" id="KAK7059761.1"/>
    </source>
</evidence>
<sequence>MRSIYKLALALAFQACYVQAATVSVSTTSGVLQGTQQDGLMMFKGVRFGQSPTGNLRWAPPVAFTSSAAQNATTLGPSCVQQFPFAVAAINQRLFNTPPPPENEDCLFLNVWAPAPAGSGLPVVVWIYGGALAFGTAWIAEYDGASLASNQSVVVVTFNYRTNVFGFPESPDLPLAQNNLGFLDQDLALQWVQQNIAKFGGDPSKVTIMGQSAGAASVAAAYVRHAPGTAPFRGAIMLSGTVVSKNPTPTFTSFNAMATALGCRQSPGAARLACLRAVSASTIRTYTNGASSGTWTSLVDSVTVFSDPLQMIRNGQTSRVPFMLGHTQDDGTLFALNQNNLQAYLTANFGNLVTANQVRALYASGLSDNAIIADLIRDFVFLCPAELWGGAGVGAGIANVYRYAYGPVFADLQLFPNAGAWHSSEIPEIFGTYNSSTATAAEKTLSSTMQTIVGNFARNPAVAPAPNWPKYVPGNTTSTLAKLAYNSNVALSNVVQAAGSNSLDSPCDRLWNQFLDVRV</sequence>
<evidence type="ECO:0000256" key="4">
    <source>
        <dbReference type="RuleBase" id="RU361235"/>
    </source>
</evidence>
<dbReference type="PANTHER" id="PTHR43918">
    <property type="entry name" value="ACETYLCHOLINESTERASE"/>
    <property type="match status" value="1"/>
</dbReference>
<dbReference type="Pfam" id="PF00135">
    <property type="entry name" value="COesterase"/>
    <property type="match status" value="1"/>
</dbReference>
<evidence type="ECO:0000313" key="7">
    <source>
        <dbReference type="Proteomes" id="UP001362999"/>
    </source>
</evidence>
<reference evidence="6 7" key="1">
    <citation type="journal article" date="2024" name="J Genomics">
        <title>Draft genome sequencing and assembly of Favolaschia claudopus CIRM-BRFM 2984 isolated from oak limbs.</title>
        <authorList>
            <person name="Navarro D."/>
            <person name="Drula E."/>
            <person name="Chaduli D."/>
            <person name="Cazenave R."/>
            <person name="Ahrendt S."/>
            <person name="Wang J."/>
            <person name="Lipzen A."/>
            <person name="Daum C."/>
            <person name="Barry K."/>
            <person name="Grigoriev I.V."/>
            <person name="Favel A."/>
            <person name="Rosso M.N."/>
            <person name="Martin F."/>
        </authorList>
    </citation>
    <scope>NUCLEOTIDE SEQUENCE [LARGE SCALE GENOMIC DNA]</scope>
    <source>
        <strain evidence="6 7">CIRM-BRFM 2984</strain>
    </source>
</reference>
<dbReference type="SUPFAM" id="SSF53474">
    <property type="entry name" value="alpha/beta-Hydrolases"/>
    <property type="match status" value="1"/>
</dbReference>
<keyword evidence="2 4" id="KW-0378">Hydrolase</keyword>
<comment type="similarity">
    <text evidence="1 4">Belongs to the type-B carboxylesterase/lipase family.</text>
</comment>